<keyword evidence="4" id="KW-0574">Periplasm</keyword>
<name>A0A1I5AAG6_9GAMM</name>
<evidence type="ECO:0000256" key="2">
    <source>
        <dbReference type="ARBA" id="ARBA00008441"/>
    </source>
</evidence>
<dbReference type="RefSeq" id="WP_092879177.1">
    <property type="nucleotide sequence ID" value="NZ_FOVC01000011.1"/>
</dbReference>
<comment type="subcellular location">
    <subcellularLocation>
        <location evidence="1">Periplasm</location>
    </subcellularLocation>
</comment>
<dbReference type="Gene3D" id="1.20.120.1490">
    <property type="match status" value="1"/>
</dbReference>
<evidence type="ECO:0000313" key="6">
    <source>
        <dbReference type="EMBL" id="SFN59591.1"/>
    </source>
</evidence>
<dbReference type="CDD" id="cd09916">
    <property type="entry name" value="CpxP_like"/>
    <property type="match status" value="1"/>
</dbReference>
<dbReference type="OrthoDB" id="6505017at2"/>
<keyword evidence="3 5" id="KW-0732">Signal</keyword>
<dbReference type="InterPro" id="IPR052211">
    <property type="entry name" value="Cpx_auxiliary_protein"/>
</dbReference>
<accession>A0A1I5AAG6</accession>
<feature type="chain" id="PRO_5017204180" evidence="5">
    <location>
        <begin position="23"/>
        <end position="152"/>
    </location>
</feature>
<comment type="similarity">
    <text evidence="2">Belongs to the CpxP/Spy family.</text>
</comment>
<keyword evidence="7" id="KW-1185">Reference proteome</keyword>
<dbReference type="PANTHER" id="PTHR38102">
    <property type="entry name" value="PERIPLASMIC CHAPERONE SPY"/>
    <property type="match status" value="1"/>
</dbReference>
<dbReference type="PIRSF" id="PIRSF034445">
    <property type="entry name" value="CpxP_Spy"/>
    <property type="match status" value="1"/>
</dbReference>
<dbReference type="STRING" id="1367852.SAMN05216516_11172"/>
<dbReference type="PANTHER" id="PTHR38102:SF2">
    <property type="entry name" value="PERIPLASMIC PROTEIN CPXP"/>
    <property type="match status" value="1"/>
</dbReference>
<dbReference type="EMBL" id="FOVC01000011">
    <property type="protein sequence ID" value="SFN59591.1"/>
    <property type="molecule type" value="Genomic_DNA"/>
</dbReference>
<organism evidence="6 7">
    <name type="scientific">Izhakiella capsodis</name>
    <dbReference type="NCBI Taxonomy" id="1367852"/>
    <lineage>
        <taxon>Bacteria</taxon>
        <taxon>Pseudomonadati</taxon>
        <taxon>Pseudomonadota</taxon>
        <taxon>Gammaproteobacteria</taxon>
        <taxon>Enterobacterales</taxon>
        <taxon>Erwiniaceae</taxon>
        <taxon>Izhakiella</taxon>
    </lineage>
</organism>
<evidence type="ECO:0000256" key="1">
    <source>
        <dbReference type="ARBA" id="ARBA00004418"/>
    </source>
</evidence>
<dbReference type="AlphaFoldDB" id="A0A1I5AAG6"/>
<evidence type="ECO:0000256" key="5">
    <source>
        <dbReference type="SAM" id="SignalP"/>
    </source>
</evidence>
<dbReference type="NCBIfam" id="NF007687">
    <property type="entry name" value="PRK10363.1"/>
    <property type="match status" value="1"/>
</dbReference>
<dbReference type="PROSITE" id="PS51257">
    <property type="entry name" value="PROKAR_LIPOPROTEIN"/>
    <property type="match status" value="1"/>
</dbReference>
<protein>
    <submittedName>
        <fullName evidence="6">Protein CpxP</fullName>
    </submittedName>
</protein>
<gene>
    <name evidence="6" type="ORF">SAMN05216516_11172</name>
</gene>
<dbReference type="Pfam" id="PF07813">
    <property type="entry name" value="LTXXQ"/>
    <property type="match status" value="1"/>
</dbReference>
<dbReference type="GO" id="GO:0051082">
    <property type="term" value="F:unfolded protein binding"/>
    <property type="evidence" value="ECO:0007669"/>
    <property type="project" value="TreeGrafter"/>
</dbReference>
<sequence>MRKLTAVVAILPLMVSCSATLAANVTTSDEAHQQYRGMTTGSMTQFPRNHMFDGIQLTETQRQRMRDLMQQTRHERPSVDITDLETLHELTTADQFNVAAYRAELEKIAQAEVERQLEFARVRHQMYQQLTPAQRAVLEQNYQQRMHELRER</sequence>
<dbReference type="InterPro" id="IPR012899">
    <property type="entry name" value="LTXXQ"/>
</dbReference>
<feature type="signal peptide" evidence="5">
    <location>
        <begin position="1"/>
        <end position="22"/>
    </location>
</feature>
<evidence type="ECO:0000256" key="3">
    <source>
        <dbReference type="ARBA" id="ARBA00022729"/>
    </source>
</evidence>
<reference evidence="7" key="1">
    <citation type="submission" date="2016-10" db="EMBL/GenBank/DDBJ databases">
        <authorList>
            <person name="Varghese N."/>
            <person name="Submissions S."/>
        </authorList>
    </citation>
    <scope>NUCLEOTIDE SEQUENCE [LARGE SCALE GENOMIC DNA]</scope>
    <source>
        <strain evidence="7">N6PO6</strain>
    </source>
</reference>
<dbReference type="GO" id="GO:0030288">
    <property type="term" value="C:outer membrane-bounded periplasmic space"/>
    <property type="evidence" value="ECO:0007669"/>
    <property type="project" value="TreeGrafter"/>
</dbReference>
<proteinExistence type="inferred from homology"/>
<dbReference type="Proteomes" id="UP000242222">
    <property type="component" value="Unassembled WGS sequence"/>
</dbReference>
<evidence type="ECO:0000313" key="7">
    <source>
        <dbReference type="Proteomes" id="UP000242222"/>
    </source>
</evidence>
<evidence type="ECO:0000256" key="4">
    <source>
        <dbReference type="ARBA" id="ARBA00022764"/>
    </source>
</evidence>